<evidence type="ECO:0000256" key="7">
    <source>
        <dbReference type="SAM" id="SignalP"/>
    </source>
</evidence>
<keyword evidence="3" id="KW-0677">Repeat</keyword>
<feature type="region of interest" description="Disordered" evidence="6">
    <location>
        <begin position="88"/>
        <end position="127"/>
    </location>
</feature>
<evidence type="ECO:0000256" key="1">
    <source>
        <dbReference type="ARBA" id="ARBA00022669"/>
    </source>
</evidence>
<reference evidence="9" key="1">
    <citation type="submission" date="2007-03" db="EMBL/GenBank/DDBJ databases">
        <title>Annotation of Culex pipiens quinquefasciatus.</title>
        <authorList>
            <consortium name="The Broad Institute Genome Sequencing Platform"/>
            <person name="Atkinson P.W."/>
            <person name="Hemingway J."/>
            <person name="Christensen B.M."/>
            <person name="Higgs S."/>
            <person name="Kodira C."/>
            <person name="Hannick L."/>
            <person name="Megy K."/>
            <person name="O'Leary S."/>
            <person name="Pearson M."/>
            <person name="Haas B.J."/>
            <person name="Mauceli E."/>
            <person name="Wortman J.R."/>
            <person name="Lee N.H."/>
            <person name="Guigo R."/>
            <person name="Stanke M."/>
            <person name="Alvarado L."/>
            <person name="Amedeo P."/>
            <person name="Antoine C.H."/>
            <person name="Arensburger P."/>
            <person name="Bidwell S.L."/>
            <person name="Crawford M."/>
            <person name="Camaro F."/>
            <person name="Devon K."/>
            <person name="Engels R."/>
            <person name="Hammond M."/>
            <person name="Howarth C."/>
            <person name="Koehrsen M."/>
            <person name="Lawson D."/>
            <person name="Montgomery P."/>
            <person name="Nene V."/>
            <person name="Nusbaum C."/>
            <person name="Puiu D."/>
            <person name="Romero-Severson J."/>
            <person name="Severson D.W."/>
            <person name="Shumway M."/>
            <person name="Sisk P."/>
            <person name="Stolte C."/>
            <person name="Zeng Q."/>
            <person name="Eisenstadt E."/>
            <person name="Fraser-Liggett C."/>
            <person name="Strausberg R."/>
            <person name="Galagan J."/>
            <person name="Birren B."/>
            <person name="Collins F.H."/>
        </authorList>
    </citation>
    <scope>NUCLEOTIDE SEQUENCE [LARGE SCALE GENOMIC DNA]</scope>
    <source>
        <strain evidence="9">JHB</strain>
    </source>
</reference>
<dbReference type="Gene3D" id="2.170.140.10">
    <property type="entry name" value="Chitin binding domain"/>
    <property type="match status" value="5"/>
</dbReference>
<dbReference type="SUPFAM" id="SSF57625">
    <property type="entry name" value="Invertebrate chitin-binding proteins"/>
    <property type="match status" value="6"/>
</dbReference>
<feature type="domain" description="Chitin-binding type-2" evidence="8">
    <location>
        <begin position="258"/>
        <end position="291"/>
    </location>
</feature>
<dbReference type="Proteomes" id="UP000002320">
    <property type="component" value="Unassembled WGS sequence"/>
</dbReference>
<reference evidence="10" key="2">
    <citation type="submission" date="2021-02" db="UniProtKB">
        <authorList>
            <consortium name="EnsemblMetazoa"/>
        </authorList>
    </citation>
    <scope>IDENTIFICATION</scope>
    <source>
        <strain evidence="10">JHB</strain>
    </source>
</reference>
<keyword evidence="5" id="KW-0325">Glycoprotein</keyword>
<dbReference type="PANTHER" id="PTHR23301:SF0">
    <property type="entry name" value="CHITIN-BINDING TYPE-2 DOMAIN-CONTAINING PROTEIN-RELATED"/>
    <property type="match status" value="1"/>
</dbReference>
<evidence type="ECO:0000256" key="2">
    <source>
        <dbReference type="ARBA" id="ARBA00022729"/>
    </source>
</evidence>
<accession>B0WAB0</accession>
<dbReference type="Pfam" id="PF01607">
    <property type="entry name" value="CBM_14"/>
    <property type="match status" value="5"/>
</dbReference>
<keyword evidence="11" id="KW-1185">Reference proteome</keyword>
<dbReference type="GO" id="GO:0005576">
    <property type="term" value="C:extracellular region"/>
    <property type="evidence" value="ECO:0007669"/>
    <property type="project" value="InterPro"/>
</dbReference>
<feature type="domain" description="Chitin-binding type-2" evidence="8">
    <location>
        <begin position="408"/>
        <end position="464"/>
    </location>
</feature>
<evidence type="ECO:0000259" key="8">
    <source>
        <dbReference type="PROSITE" id="PS50940"/>
    </source>
</evidence>
<evidence type="ECO:0000313" key="10">
    <source>
        <dbReference type="EnsemblMetazoa" id="CPIJ003962-PA"/>
    </source>
</evidence>
<dbReference type="PROSITE" id="PS50940">
    <property type="entry name" value="CHIT_BIND_II"/>
    <property type="match status" value="6"/>
</dbReference>
<keyword evidence="1" id="KW-0147">Chitin-binding</keyword>
<dbReference type="InParanoid" id="B0WAB0"/>
<name>B0WAB0_CULQU</name>
<feature type="domain" description="Chitin-binding type-2" evidence="8">
    <location>
        <begin position="180"/>
        <end position="239"/>
    </location>
</feature>
<dbReference type="OrthoDB" id="6020543at2759"/>
<dbReference type="EnsemblMetazoa" id="CPIJ003962-RA">
    <property type="protein sequence ID" value="CPIJ003962-PA"/>
    <property type="gene ID" value="CPIJ003962"/>
</dbReference>
<dbReference type="OMA" id="MIDENEG"/>
<evidence type="ECO:0000313" key="11">
    <source>
        <dbReference type="Proteomes" id="UP000002320"/>
    </source>
</evidence>
<feature type="chain" id="PRO_5014566597" description="Chitin-binding type-2 domain-containing protein" evidence="7">
    <location>
        <begin position="22"/>
        <end position="470"/>
    </location>
</feature>
<proteinExistence type="predicted"/>
<dbReference type="SMART" id="SM00494">
    <property type="entry name" value="ChtBD2"/>
    <property type="match status" value="6"/>
</dbReference>
<dbReference type="AlphaFoldDB" id="B0WAB0"/>
<keyword evidence="4" id="KW-1015">Disulfide bond</keyword>
<dbReference type="KEGG" id="cqu:CpipJ_CPIJ003962"/>
<dbReference type="VEuPathDB" id="VectorBase:CPIJ003962"/>
<feature type="domain" description="Chitin-binding type-2" evidence="8">
    <location>
        <begin position="118"/>
        <end position="177"/>
    </location>
</feature>
<evidence type="ECO:0000256" key="4">
    <source>
        <dbReference type="ARBA" id="ARBA00023157"/>
    </source>
</evidence>
<dbReference type="InterPro" id="IPR036508">
    <property type="entry name" value="Chitin-bd_dom_sf"/>
</dbReference>
<gene>
    <name evidence="10" type="primary">6035458</name>
    <name evidence="9" type="ORF">CpipJ_CPIJ003962</name>
</gene>
<dbReference type="GO" id="GO:0008061">
    <property type="term" value="F:chitin binding"/>
    <property type="evidence" value="ECO:0007669"/>
    <property type="project" value="UniProtKB-KW"/>
</dbReference>
<dbReference type="HOGENOM" id="CLU_581738_0_0_1"/>
<organism>
    <name type="scientific">Culex quinquefasciatus</name>
    <name type="common">Southern house mosquito</name>
    <name type="synonym">Culex pungens</name>
    <dbReference type="NCBI Taxonomy" id="7176"/>
    <lineage>
        <taxon>Eukaryota</taxon>
        <taxon>Metazoa</taxon>
        <taxon>Ecdysozoa</taxon>
        <taxon>Arthropoda</taxon>
        <taxon>Hexapoda</taxon>
        <taxon>Insecta</taxon>
        <taxon>Pterygota</taxon>
        <taxon>Neoptera</taxon>
        <taxon>Endopterygota</taxon>
        <taxon>Diptera</taxon>
        <taxon>Nematocera</taxon>
        <taxon>Culicoidea</taxon>
        <taxon>Culicidae</taxon>
        <taxon>Culicinae</taxon>
        <taxon>Culicini</taxon>
        <taxon>Culex</taxon>
        <taxon>Culex</taxon>
    </lineage>
</organism>
<sequence length="470" mass="52442">MCPKTFHLLVISLLSLSISHGEDFNPEICQDKPDGTQVRNPFQCNMFFICEGGMIDENEGMCPDGLLFNPDPAGCDIPANVNCGDVPLPPGFETEAPTQTPPAEGPTTVLPTTEQPDRKRCPEEDPEEPVFLPVADDCAAYILCFHGREILRKCPAGLQWNKLSNDCDDPTKVTCPEHNVYGCPEDGIDFLPHPDGCRRFIYCRDGFARVQGCSPYHGYDVEKKTCVFNLEPYGGSCEENYQCQESAISENVRVLTPAQPCPERGTAFRMHEQDCSLYYYCRDGVERLQSCGFDQFDMFTGLSCTYYSTTGASIGSTTERNVNCPPEGLAFIPGLKCKLFYFCSNGFATLLECRENENYNPKTELCDEDYICYDSPTSTTAGSSPPTTTTTVTPDLSTSGSVSVLLPNQQCPQIGTAFRVHDFDCSLYFYCRDSVVRIQQCPFLHYFDMFVGRCLFKTEVQCYPGTEPDW</sequence>
<feature type="domain" description="Chitin-binding type-2" evidence="8">
    <location>
        <begin position="26"/>
        <end position="85"/>
    </location>
</feature>
<dbReference type="PANTHER" id="PTHR23301">
    <property type="entry name" value="CHITIN BINDING PERITROPHIN-A"/>
    <property type="match status" value="1"/>
</dbReference>
<evidence type="ECO:0000256" key="6">
    <source>
        <dbReference type="SAM" id="MobiDB-lite"/>
    </source>
</evidence>
<dbReference type="EMBL" id="DS231870">
    <property type="protein sequence ID" value="EDS41000.1"/>
    <property type="molecule type" value="Genomic_DNA"/>
</dbReference>
<feature type="domain" description="Chitin-binding type-2" evidence="8">
    <location>
        <begin position="321"/>
        <end position="374"/>
    </location>
</feature>
<dbReference type="eggNOG" id="ENOG502TB24">
    <property type="taxonomic scope" value="Eukaryota"/>
</dbReference>
<evidence type="ECO:0000313" key="9">
    <source>
        <dbReference type="EMBL" id="EDS41000.1"/>
    </source>
</evidence>
<dbReference type="InterPro" id="IPR002557">
    <property type="entry name" value="Chitin-bd_dom"/>
</dbReference>
<protein>
    <recommendedName>
        <fullName evidence="8">Chitin-binding type-2 domain-containing protein</fullName>
    </recommendedName>
</protein>
<feature type="signal peptide" evidence="7">
    <location>
        <begin position="1"/>
        <end position="21"/>
    </location>
</feature>
<keyword evidence="2 7" id="KW-0732">Signal</keyword>
<evidence type="ECO:0000256" key="3">
    <source>
        <dbReference type="ARBA" id="ARBA00022737"/>
    </source>
</evidence>
<evidence type="ECO:0000256" key="5">
    <source>
        <dbReference type="ARBA" id="ARBA00023180"/>
    </source>
</evidence>
<dbReference type="InterPro" id="IPR051940">
    <property type="entry name" value="Chitin_bind-dev_reg"/>
</dbReference>
<dbReference type="VEuPathDB" id="VectorBase:CQUJHB001325"/>